<reference evidence="2" key="1">
    <citation type="journal article" date="2011" name="Stand. Genomic Sci.">
        <title>Genome sequence of the filamentous, gliding Thiothrix nivea neotype strain (JP2(T)).</title>
        <authorList>
            <person name="Lapidus A."/>
            <person name="Nolan M."/>
            <person name="Lucas S."/>
            <person name="Glavina Del Rio T."/>
            <person name="Tice H."/>
            <person name="Cheng J.F."/>
            <person name="Tapia R."/>
            <person name="Han C."/>
            <person name="Goodwin L."/>
            <person name="Pitluck S."/>
            <person name="Liolios K."/>
            <person name="Pagani I."/>
            <person name="Ivanova N."/>
            <person name="Huntemann M."/>
            <person name="Mavromatis K."/>
            <person name="Mikhailova N."/>
            <person name="Pati A."/>
            <person name="Chen A."/>
            <person name="Palaniappan K."/>
            <person name="Land M."/>
            <person name="Brambilla E.M."/>
            <person name="Rohde M."/>
            <person name="Abt B."/>
            <person name="Verbarg S."/>
            <person name="Goker M."/>
            <person name="Bristow J."/>
            <person name="Eisen J.A."/>
            <person name="Markowitz V."/>
            <person name="Hugenholtz P."/>
            <person name="Kyrpides N.C."/>
            <person name="Klenk H.P."/>
            <person name="Woyke T."/>
        </authorList>
    </citation>
    <scope>NUCLEOTIDE SEQUENCE [LARGE SCALE GENOMIC DNA]</scope>
    <source>
        <strain evidence="2">ATCC 35100 / DSM 5205 / JP2</strain>
    </source>
</reference>
<evidence type="ECO:0000313" key="2">
    <source>
        <dbReference type="Proteomes" id="UP000005317"/>
    </source>
</evidence>
<dbReference type="InterPro" id="IPR021077">
    <property type="entry name" value="Phage_phi-Lf_Orf112"/>
</dbReference>
<keyword evidence="2" id="KW-1185">Reference proteome</keyword>
<sequence length="91" mass="10668">MRNWVLPKRWNGWTFWEGFLVDPEGNRYTPDMVKASIFGQELMHELAGSPLQVYSLKRELKKRVDALQDSPEIVIRWQDQELAVKLPKAGK</sequence>
<protein>
    <submittedName>
        <fullName evidence="1">Uncharacterized protein</fullName>
    </submittedName>
</protein>
<dbReference type="Proteomes" id="UP000005317">
    <property type="component" value="Unassembled WGS sequence"/>
</dbReference>
<gene>
    <name evidence="1" type="ORF">Thini_0413</name>
</gene>
<dbReference type="AlphaFoldDB" id="A0A656HCA9"/>
<name>A0A656HCA9_THINJ</name>
<evidence type="ECO:0000313" key="1">
    <source>
        <dbReference type="EMBL" id="EIJ33066.1"/>
    </source>
</evidence>
<dbReference type="EMBL" id="JH651384">
    <property type="protein sequence ID" value="EIJ33066.1"/>
    <property type="molecule type" value="Genomic_DNA"/>
</dbReference>
<dbReference type="RefSeq" id="WP_002707029.1">
    <property type="nucleotide sequence ID" value="NZ_JH651384.1"/>
</dbReference>
<organism evidence="1 2">
    <name type="scientific">Thiothrix nivea (strain ATCC 35100 / DSM 5205 / JP2)</name>
    <dbReference type="NCBI Taxonomy" id="870187"/>
    <lineage>
        <taxon>Bacteria</taxon>
        <taxon>Pseudomonadati</taxon>
        <taxon>Pseudomonadota</taxon>
        <taxon>Gammaproteobacteria</taxon>
        <taxon>Thiotrichales</taxon>
        <taxon>Thiotrichaceae</taxon>
        <taxon>Thiothrix</taxon>
    </lineage>
</organism>
<proteinExistence type="predicted"/>
<accession>A0A656HCA9</accession>
<dbReference type="Pfam" id="PF12375">
    <property type="entry name" value="DUF3653"/>
    <property type="match status" value="1"/>
</dbReference>